<dbReference type="GO" id="GO:0006869">
    <property type="term" value="P:lipid transport"/>
    <property type="evidence" value="ECO:0007669"/>
    <property type="project" value="InterPro"/>
</dbReference>
<accession>A0A3P6DLS1</accession>
<dbReference type="GO" id="GO:0098552">
    <property type="term" value="C:side of membrane"/>
    <property type="evidence" value="ECO:0007669"/>
    <property type="project" value="UniProtKB-KW"/>
</dbReference>
<keyword evidence="5 11" id="KW-0732">Signal</keyword>
<comment type="similarity">
    <text evidence="2">Belongs to the plant LTP family.</text>
</comment>
<dbReference type="FunFam" id="1.10.110.10:FF:000001">
    <property type="entry name" value="Bifunctional inhibitor/lipid-transfer protein/seed storage 2S albumin superfamily protein"/>
    <property type="match status" value="1"/>
</dbReference>
<reference evidence="13" key="1">
    <citation type="submission" date="2018-11" db="EMBL/GenBank/DDBJ databases">
        <authorList>
            <consortium name="Genoscope - CEA"/>
            <person name="William W."/>
        </authorList>
    </citation>
    <scope>NUCLEOTIDE SEQUENCE</scope>
</reference>
<organism evidence="13">
    <name type="scientific">Brassica oleracea</name>
    <name type="common">Wild cabbage</name>
    <dbReference type="NCBI Taxonomy" id="3712"/>
    <lineage>
        <taxon>Eukaryota</taxon>
        <taxon>Viridiplantae</taxon>
        <taxon>Streptophyta</taxon>
        <taxon>Embryophyta</taxon>
        <taxon>Tracheophyta</taxon>
        <taxon>Spermatophyta</taxon>
        <taxon>Magnoliopsida</taxon>
        <taxon>eudicotyledons</taxon>
        <taxon>Gunneridae</taxon>
        <taxon>Pentapetalae</taxon>
        <taxon>rosids</taxon>
        <taxon>malvids</taxon>
        <taxon>Brassicales</taxon>
        <taxon>Brassicaceae</taxon>
        <taxon>Brassiceae</taxon>
        <taxon>Brassica</taxon>
    </lineage>
</organism>
<dbReference type="AlphaFoldDB" id="A0A3P6DLS1"/>
<keyword evidence="6 10" id="KW-0472">Membrane</keyword>
<evidence type="ECO:0000256" key="6">
    <source>
        <dbReference type="ARBA" id="ARBA00023136"/>
    </source>
</evidence>
<keyword evidence="8" id="KW-0325">Glycoprotein</keyword>
<evidence type="ECO:0000256" key="10">
    <source>
        <dbReference type="SAM" id="Phobius"/>
    </source>
</evidence>
<feature type="domain" description="Bifunctional inhibitor/plant lipid transfer protein/seed storage helical" evidence="12">
    <location>
        <begin position="39"/>
        <end position="117"/>
    </location>
</feature>
<evidence type="ECO:0000256" key="3">
    <source>
        <dbReference type="ARBA" id="ARBA00022475"/>
    </source>
</evidence>
<keyword evidence="10" id="KW-1133">Transmembrane helix</keyword>
<evidence type="ECO:0000256" key="2">
    <source>
        <dbReference type="ARBA" id="ARBA00009748"/>
    </source>
</evidence>
<dbReference type="Pfam" id="PF14368">
    <property type="entry name" value="LTP_2"/>
    <property type="match status" value="1"/>
</dbReference>
<keyword evidence="9" id="KW-0449">Lipoprotein</keyword>
<proteinExistence type="inferred from homology"/>
<keyword evidence="4" id="KW-0336">GPI-anchor</keyword>
<sequence>MATSFSTLTPFLFILLLSIPSVLEAAHHHTAAPAPAVDCSMLILNMADCLSFVSAGGTEAKPASSCCNGLKTVLKTDAECLCEAFKSSASLGVTLNMTKAATLPAACKLHAPPMAACGLSAAPTMAPGLAPGGAAAAAGPGLSFLAPNPSPGNRGSSLLPFSFTTVLGAMSFVLLFLSRV</sequence>
<feature type="signal peptide" evidence="11">
    <location>
        <begin position="1"/>
        <end position="25"/>
    </location>
</feature>
<feature type="transmembrane region" description="Helical" evidence="10">
    <location>
        <begin position="158"/>
        <end position="177"/>
    </location>
</feature>
<dbReference type="InterPro" id="IPR000528">
    <property type="entry name" value="Plant_nsLTP"/>
</dbReference>
<name>A0A3P6DLS1_BRAOL</name>
<dbReference type="InterPro" id="IPR016140">
    <property type="entry name" value="Bifunc_inhib/LTP/seed_store"/>
</dbReference>
<evidence type="ECO:0000259" key="12">
    <source>
        <dbReference type="SMART" id="SM00499"/>
    </source>
</evidence>
<dbReference type="InterPro" id="IPR043325">
    <property type="entry name" value="LTSS"/>
</dbReference>
<evidence type="ECO:0000256" key="9">
    <source>
        <dbReference type="ARBA" id="ARBA00023288"/>
    </source>
</evidence>
<evidence type="ECO:0000256" key="11">
    <source>
        <dbReference type="SAM" id="SignalP"/>
    </source>
</evidence>
<evidence type="ECO:0000256" key="5">
    <source>
        <dbReference type="ARBA" id="ARBA00022729"/>
    </source>
</evidence>
<evidence type="ECO:0000256" key="4">
    <source>
        <dbReference type="ARBA" id="ARBA00022622"/>
    </source>
</evidence>
<evidence type="ECO:0000256" key="1">
    <source>
        <dbReference type="ARBA" id="ARBA00004609"/>
    </source>
</evidence>
<dbReference type="InterPro" id="IPR036312">
    <property type="entry name" value="Bifun_inhib/LTP/seed_sf"/>
</dbReference>
<dbReference type="PANTHER" id="PTHR33044">
    <property type="entry name" value="BIFUNCTIONAL INHIBITOR/LIPID-TRANSFER PROTEIN/SEED STORAGE 2S ALBUMIN SUPERFAMILY PROTEIN-RELATED"/>
    <property type="match status" value="1"/>
</dbReference>
<dbReference type="Gene3D" id="1.10.110.10">
    <property type="entry name" value="Plant lipid-transfer and hydrophobic proteins"/>
    <property type="match status" value="1"/>
</dbReference>
<comment type="subcellular location">
    <subcellularLocation>
        <location evidence="1">Cell membrane</location>
        <topology evidence="1">Lipid-anchor</topology>
        <topology evidence="1">GPI-anchor</topology>
    </subcellularLocation>
</comment>
<gene>
    <name evidence="13" type="ORF">BOLC2T12385H</name>
</gene>
<feature type="chain" id="PRO_5018024131" description="Bifunctional inhibitor/plant lipid transfer protein/seed storage helical domain-containing protein" evidence="11">
    <location>
        <begin position="26"/>
        <end position="180"/>
    </location>
</feature>
<dbReference type="GO" id="GO:0005886">
    <property type="term" value="C:plasma membrane"/>
    <property type="evidence" value="ECO:0007669"/>
    <property type="project" value="UniProtKB-SubCell"/>
</dbReference>
<evidence type="ECO:0000256" key="8">
    <source>
        <dbReference type="ARBA" id="ARBA00023180"/>
    </source>
</evidence>
<dbReference type="PRINTS" id="PR00382">
    <property type="entry name" value="LIPIDTRNSFER"/>
</dbReference>
<dbReference type="CDD" id="cd00010">
    <property type="entry name" value="AAI_LTSS"/>
    <property type="match status" value="1"/>
</dbReference>
<keyword evidence="3" id="KW-1003">Cell membrane</keyword>
<dbReference type="SUPFAM" id="SSF47699">
    <property type="entry name" value="Bifunctional inhibitor/lipid-transfer protein/seed storage 2S albumin"/>
    <property type="match status" value="1"/>
</dbReference>
<protein>
    <recommendedName>
        <fullName evidence="12">Bifunctional inhibitor/plant lipid transfer protein/seed storage helical domain-containing protein</fullName>
    </recommendedName>
</protein>
<dbReference type="EMBL" id="LR031874">
    <property type="protein sequence ID" value="VDD27388.1"/>
    <property type="molecule type" value="Genomic_DNA"/>
</dbReference>
<keyword evidence="7" id="KW-1015">Disulfide bond</keyword>
<dbReference type="GO" id="GO:0008289">
    <property type="term" value="F:lipid binding"/>
    <property type="evidence" value="ECO:0007669"/>
    <property type="project" value="InterPro"/>
</dbReference>
<evidence type="ECO:0000313" key="13">
    <source>
        <dbReference type="EMBL" id="VDD27388.1"/>
    </source>
</evidence>
<keyword evidence="10" id="KW-0812">Transmembrane</keyword>
<dbReference type="SMART" id="SM00499">
    <property type="entry name" value="AAI"/>
    <property type="match status" value="1"/>
</dbReference>
<evidence type="ECO:0000256" key="7">
    <source>
        <dbReference type="ARBA" id="ARBA00023157"/>
    </source>
</evidence>